<sequence length="286" mass="30768">MLNVKKWMGILRFWSFIDAVVPITVGAALAGSRFNVLLYLLMVIGIVAATFFANVVNDIFGFRHGTDKKEDIAIASRMHPLVYGIATEKQLVTVSILLFLIASACGSYIVFLRGAYVALMIVAGALAAIFYTAGKHNIKSAGLGELLMFIIYGPMATVTAYLVVTGSFSYSALALSIPIGISVALVMLANNIRDIGADSKAGLSTFAVKIGKLMARRIFYSMLASIYVLVALFYLSGLVPLYSLVIFISMPYAIRMTGMLDAPDSAKRITYFVALLGSLLTVGVIL</sequence>
<keyword evidence="5 8" id="KW-0812">Transmembrane</keyword>
<feature type="transmembrane region" description="Helical" evidence="8">
    <location>
        <begin position="12"/>
        <end position="30"/>
    </location>
</feature>
<evidence type="ECO:0000256" key="1">
    <source>
        <dbReference type="ARBA" id="ARBA00004651"/>
    </source>
</evidence>
<feature type="transmembrane region" description="Helical" evidence="8">
    <location>
        <begin position="116"/>
        <end position="134"/>
    </location>
</feature>
<comment type="subcellular location">
    <subcellularLocation>
        <location evidence="1">Cell membrane</location>
        <topology evidence="1">Multi-pass membrane protein</topology>
    </subcellularLocation>
</comment>
<dbReference type="PANTHER" id="PTHR13929:SF0">
    <property type="entry name" value="UBIA PRENYLTRANSFERASE DOMAIN-CONTAINING PROTEIN 1"/>
    <property type="match status" value="1"/>
</dbReference>
<keyword evidence="10" id="KW-1185">Reference proteome</keyword>
<reference evidence="9 10" key="2">
    <citation type="journal article" date="2010" name="Proc. Natl. Acad. Sci. U.S.A.">
        <title>Enigmatic, ultrasmall, uncultivated Archaea.</title>
        <authorList>
            <person name="Baker B.J."/>
            <person name="Comolli L.R."/>
            <person name="Dick G.J."/>
            <person name="Hauser L.J."/>
            <person name="Hyatt D."/>
            <person name="Dill B.D."/>
            <person name="Land M.L."/>
            <person name="Verberkmoes N.C."/>
            <person name="Hettich R.L."/>
            <person name="Banfield J.F."/>
        </authorList>
    </citation>
    <scope>NUCLEOTIDE SEQUENCE [LARGE SCALE GENOMIC DNA]</scope>
    <source>
        <strain evidence="9">ARMAN-2</strain>
    </source>
</reference>
<organism evidence="9 10">
    <name type="scientific">Candidatus Micrarchaeum acidiphilum ARMAN-2</name>
    <dbReference type="NCBI Taxonomy" id="425595"/>
    <lineage>
        <taxon>Archaea</taxon>
        <taxon>Candidatus Micrarchaeota</taxon>
        <taxon>Candidatus Micrarchaeia</taxon>
        <taxon>Candidatus Micrarchaeales</taxon>
        <taxon>Candidatus Micrarchaeaceae</taxon>
        <taxon>Candidatus Micrarchaeum</taxon>
    </lineage>
</organism>
<feature type="transmembrane region" description="Helical" evidence="8">
    <location>
        <begin position="36"/>
        <end position="56"/>
    </location>
</feature>
<dbReference type="Gene3D" id="1.10.357.140">
    <property type="entry name" value="UbiA prenyltransferase"/>
    <property type="match status" value="1"/>
</dbReference>
<protein>
    <submittedName>
        <fullName evidence="9">UbiA prenyltransferase</fullName>
    </submittedName>
</protein>
<dbReference type="Proteomes" id="UP000332487">
    <property type="component" value="Unassembled WGS sequence"/>
</dbReference>
<proteinExistence type="predicted"/>
<keyword evidence="6 8" id="KW-1133">Transmembrane helix</keyword>
<keyword evidence="4" id="KW-0808">Transferase</keyword>
<accession>C7DI63</accession>
<evidence type="ECO:0000256" key="7">
    <source>
        <dbReference type="ARBA" id="ARBA00023136"/>
    </source>
</evidence>
<evidence type="ECO:0000256" key="6">
    <source>
        <dbReference type="ARBA" id="ARBA00022989"/>
    </source>
</evidence>
<dbReference type="UniPathway" id="UPA00079"/>
<name>C7DI63_MICA2</name>
<feature type="transmembrane region" description="Helical" evidence="8">
    <location>
        <begin position="269"/>
        <end position="285"/>
    </location>
</feature>
<evidence type="ECO:0000313" key="10">
    <source>
        <dbReference type="Proteomes" id="UP000332487"/>
    </source>
</evidence>
<dbReference type="InterPro" id="IPR044878">
    <property type="entry name" value="UbiA_sf"/>
</dbReference>
<feature type="transmembrane region" description="Helical" evidence="8">
    <location>
        <begin position="146"/>
        <end position="164"/>
    </location>
</feature>
<evidence type="ECO:0000313" key="9">
    <source>
        <dbReference type="EMBL" id="EET89637.1"/>
    </source>
</evidence>
<dbReference type="PIRSF" id="PIRSF005355">
    <property type="entry name" value="UBIAD1"/>
    <property type="match status" value="1"/>
</dbReference>
<reference evidence="9 10" key="1">
    <citation type="journal article" date="2009" name="Genome Biol.">
        <title>Community-wide analysis of microbial genome sequence signatures.</title>
        <authorList>
            <person name="Dick G.J."/>
            <person name="Andersson A.F."/>
            <person name="Baker B.J."/>
            <person name="Simmons S.L."/>
            <person name="Thomas B.C."/>
            <person name="Yelton A.P."/>
            <person name="Banfield J.F."/>
        </authorList>
    </citation>
    <scope>NUCLEOTIDE SEQUENCE [LARGE SCALE GENOMIC DNA]</scope>
    <source>
        <strain evidence="9">ARMAN-2</strain>
    </source>
</reference>
<dbReference type="Pfam" id="PF01040">
    <property type="entry name" value="UbiA"/>
    <property type="match status" value="1"/>
</dbReference>
<keyword evidence="7 8" id="KW-0472">Membrane</keyword>
<keyword evidence="3" id="KW-0474">Menaquinone biosynthesis</keyword>
<dbReference type="InterPro" id="IPR000537">
    <property type="entry name" value="UbiA_prenyltransferase"/>
</dbReference>
<evidence type="ECO:0000256" key="2">
    <source>
        <dbReference type="ARBA" id="ARBA00004863"/>
    </source>
</evidence>
<dbReference type="GO" id="GO:0004659">
    <property type="term" value="F:prenyltransferase activity"/>
    <property type="evidence" value="ECO:0007669"/>
    <property type="project" value="InterPro"/>
</dbReference>
<evidence type="ECO:0000256" key="8">
    <source>
        <dbReference type="SAM" id="Phobius"/>
    </source>
</evidence>
<evidence type="ECO:0000256" key="3">
    <source>
        <dbReference type="ARBA" id="ARBA00022428"/>
    </source>
</evidence>
<comment type="pathway">
    <text evidence="2">Quinol/quinone metabolism; menaquinone biosynthesis.</text>
</comment>
<evidence type="ECO:0000256" key="4">
    <source>
        <dbReference type="ARBA" id="ARBA00022679"/>
    </source>
</evidence>
<dbReference type="PANTHER" id="PTHR13929">
    <property type="entry name" value="1,4-DIHYDROXY-2-NAPHTHOATE OCTAPRENYLTRANSFERASE"/>
    <property type="match status" value="1"/>
</dbReference>
<dbReference type="CDD" id="cd13962">
    <property type="entry name" value="PT_UbiA_UBIAD1"/>
    <property type="match status" value="1"/>
</dbReference>
<feature type="transmembrane region" description="Helical" evidence="8">
    <location>
        <begin position="91"/>
        <end position="110"/>
    </location>
</feature>
<evidence type="ECO:0000256" key="5">
    <source>
        <dbReference type="ARBA" id="ARBA00022692"/>
    </source>
</evidence>
<gene>
    <name evidence="9" type="ORF">UNLARM2_0755</name>
</gene>
<dbReference type="EMBL" id="GG697241">
    <property type="protein sequence ID" value="EET89637.1"/>
    <property type="molecule type" value="Genomic_DNA"/>
</dbReference>
<dbReference type="AlphaFoldDB" id="C7DI63"/>
<dbReference type="GO" id="GO:0005886">
    <property type="term" value="C:plasma membrane"/>
    <property type="evidence" value="ECO:0007669"/>
    <property type="project" value="UniProtKB-SubCell"/>
</dbReference>
<dbReference type="GO" id="GO:0042371">
    <property type="term" value="P:vitamin K biosynthetic process"/>
    <property type="evidence" value="ECO:0007669"/>
    <property type="project" value="TreeGrafter"/>
</dbReference>
<feature type="transmembrane region" description="Helical" evidence="8">
    <location>
        <begin position="170"/>
        <end position="190"/>
    </location>
</feature>
<dbReference type="GO" id="GO:0009234">
    <property type="term" value="P:menaquinone biosynthetic process"/>
    <property type="evidence" value="ECO:0007669"/>
    <property type="project" value="UniProtKB-UniPathway"/>
</dbReference>
<dbReference type="InterPro" id="IPR026046">
    <property type="entry name" value="UBIAD1"/>
</dbReference>